<comment type="caution">
    <text evidence="2">The sequence shown here is derived from an EMBL/GenBank/DDBJ whole genome shotgun (WGS) entry which is preliminary data.</text>
</comment>
<evidence type="ECO:0000313" key="2">
    <source>
        <dbReference type="EMBL" id="TQK76602.1"/>
    </source>
</evidence>
<gene>
    <name evidence="2" type="ORF">FB389_1286</name>
</gene>
<evidence type="ECO:0000313" key="3">
    <source>
        <dbReference type="Proteomes" id="UP000316181"/>
    </source>
</evidence>
<name>A0A542SPT7_9MICO</name>
<proteinExistence type="predicted"/>
<dbReference type="AlphaFoldDB" id="A0A542SPT7"/>
<sequence>MRNKMTALAIAALLAASTLGASAPAQAAESVVAAASATTAASNATGATPTLAAPKAVTITSTFRTSLAGISKPKNALKLLTTFAQVKVKGVTQPIVIGVKEGPRSAAQAWKLKKNQRVNVKLKGKKTQKLRVIKVLNKSTVASYKPTFAEQSRTKLIIGVSSVTKPGKMKLILVGK</sequence>
<dbReference type="Proteomes" id="UP000316181">
    <property type="component" value="Unassembled WGS sequence"/>
</dbReference>
<feature type="chain" id="PRO_5022032194" evidence="1">
    <location>
        <begin position="28"/>
        <end position="176"/>
    </location>
</feature>
<keyword evidence="1" id="KW-0732">Signal</keyword>
<feature type="signal peptide" evidence="1">
    <location>
        <begin position="1"/>
        <end position="27"/>
    </location>
</feature>
<protein>
    <submittedName>
        <fullName evidence="2">Uncharacterized protein</fullName>
    </submittedName>
</protein>
<evidence type="ECO:0000256" key="1">
    <source>
        <dbReference type="SAM" id="SignalP"/>
    </source>
</evidence>
<dbReference type="EMBL" id="VFNV01000001">
    <property type="protein sequence ID" value="TQK76602.1"/>
    <property type="molecule type" value="Genomic_DNA"/>
</dbReference>
<keyword evidence="3" id="KW-1185">Reference proteome</keyword>
<reference evidence="2 3" key="1">
    <citation type="submission" date="2019-06" db="EMBL/GenBank/DDBJ databases">
        <title>Sequencing the genomes of 1000 actinobacteria strains.</title>
        <authorList>
            <person name="Klenk H.-P."/>
        </authorList>
    </citation>
    <scope>NUCLEOTIDE SEQUENCE [LARGE SCALE GENOMIC DNA]</scope>
    <source>
        <strain evidence="2 3">DSM 10596</strain>
    </source>
</reference>
<organism evidence="2 3">
    <name type="scientific">Rarobacter incanus</name>
    <dbReference type="NCBI Taxonomy" id="153494"/>
    <lineage>
        <taxon>Bacteria</taxon>
        <taxon>Bacillati</taxon>
        <taxon>Actinomycetota</taxon>
        <taxon>Actinomycetes</taxon>
        <taxon>Micrococcales</taxon>
        <taxon>Rarobacteraceae</taxon>
        <taxon>Rarobacter</taxon>
    </lineage>
</organism>
<accession>A0A542SPT7</accession>